<reference evidence="1 2" key="1">
    <citation type="submission" date="2021-05" db="EMBL/GenBank/DDBJ databases">
        <title>Genome Assembly of Synthetic Allotetraploid Brassica napus Reveals Homoeologous Exchanges between Subgenomes.</title>
        <authorList>
            <person name="Davis J.T."/>
        </authorList>
    </citation>
    <scope>NUCLEOTIDE SEQUENCE [LARGE SCALE GENOMIC DNA]</scope>
    <source>
        <strain evidence="2">cv. Da-Ae</strain>
        <tissue evidence="1">Seedling</tissue>
    </source>
</reference>
<proteinExistence type="predicted"/>
<evidence type="ECO:0000313" key="2">
    <source>
        <dbReference type="Proteomes" id="UP000824890"/>
    </source>
</evidence>
<protein>
    <submittedName>
        <fullName evidence="1">Uncharacterized protein</fullName>
    </submittedName>
</protein>
<evidence type="ECO:0000313" key="1">
    <source>
        <dbReference type="EMBL" id="KAH0906119.1"/>
    </source>
</evidence>
<name>A0ABQ8BMX2_BRANA</name>
<accession>A0ABQ8BMX2</accession>
<sequence>MVRSLVTTTIASQIHPYSPGSCSQNEPDLKRELSRSYVGFYGVADSVFEASTMEDPVKVAAEVELCGKGGGSAKS</sequence>
<dbReference type="Proteomes" id="UP000824890">
    <property type="component" value="Unassembled WGS sequence"/>
</dbReference>
<comment type="caution">
    <text evidence="1">The sequence shown here is derived from an EMBL/GenBank/DDBJ whole genome shotgun (WGS) entry which is preliminary data.</text>
</comment>
<gene>
    <name evidence="1" type="ORF">HID58_037946</name>
</gene>
<organism evidence="1 2">
    <name type="scientific">Brassica napus</name>
    <name type="common">Rape</name>
    <dbReference type="NCBI Taxonomy" id="3708"/>
    <lineage>
        <taxon>Eukaryota</taxon>
        <taxon>Viridiplantae</taxon>
        <taxon>Streptophyta</taxon>
        <taxon>Embryophyta</taxon>
        <taxon>Tracheophyta</taxon>
        <taxon>Spermatophyta</taxon>
        <taxon>Magnoliopsida</taxon>
        <taxon>eudicotyledons</taxon>
        <taxon>Gunneridae</taxon>
        <taxon>Pentapetalae</taxon>
        <taxon>rosids</taxon>
        <taxon>malvids</taxon>
        <taxon>Brassicales</taxon>
        <taxon>Brassicaceae</taxon>
        <taxon>Brassiceae</taxon>
        <taxon>Brassica</taxon>
    </lineage>
</organism>
<keyword evidence="2" id="KW-1185">Reference proteome</keyword>
<dbReference type="EMBL" id="JAGKQM010000010">
    <property type="protein sequence ID" value="KAH0906119.1"/>
    <property type="molecule type" value="Genomic_DNA"/>
</dbReference>